<dbReference type="EMBL" id="CALNXI010003576">
    <property type="protein sequence ID" value="CAH3193731.1"/>
    <property type="molecule type" value="Genomic_DNA"/>
</dbReference>
<evidence type="ECO:0000256" key="3">
    <source>
        <dbReference type="ARBA" id="ARBA00022679"/>
    </source>
</evidence>
<dbReference type="PANTHER" id="PTHR48043:SF145">
    <property type="entry name" value="FI06409P-RELATED"/>
    <property type="match status" value="1"/>
</dbReference>
<reference evidence="5 6" key="1">
    <citation type="submission" date="2022-05" db="EMBL/GenBank/DDBJ databases">
        <authorList>
            <consortium name="Genoscope - CEA"/>
            <person name="William W."/>
        </authorList>
    </citation>
    <scope>NUCLEOTIDE SEQUENCE [LARGE SCALE GENOMIC DNA]</scope>
</reference>
<keyword evidence="3" id="KW-0808">Transferase</keyword>
<organism evidence="5 6">
    <name type="scientific">Porites evermanni</name>
    <dbReference type="NCBI Taxonomy" id="104178"/>
    <lineage>
        <taxon>Eukaryota</taxon>
        <taxon>Metazoa</taxon>
        <taxon>Cnidaria</taxon>
        <taxon>Anthozoa</taxon>
        <taxon>Hexacorallia</taxon>
        <taxon>Scleractinia</taxon>
        <taxon>Fungiina</taxon>
        <taxon>Poritidae</taxon>
        <taxon>Porites</taxon>
    </lineage>
</organism>
<evidence type="ECO:0000256" key="1">
    <source>
        <dbReference type="ARBA" id="ARBA00009995"/>
    </source>
</evidence>
<sequence length="945" mass="106850">FVSQVALIVSSDVKISSNEKLPHFIYKVPYQPGFSEELLVKPAIDGNQLKGMWALAQVEQVMCECLLNDTKLLQELKDFDLLVYEGAALCAVLLGEHLEIPRVVIAPGPPNAAFAPFHMIPTPVSYVPQQLTGFSCNMTFIERVINLGVYYAGQLLLKMMFSQSVIPLKTKFHIKPEISYEEAVTNVELVIILADFALEYPQPLLPGVVMVGPIGVKKPGVLPPDLQEFLQDTRGHGFIIVSFGSYVEKIIPKEKIDMMAAAFAKLKQKVLWRQKGNVSSIARNIKVVEWLPQNDLLGHKDIKAFVSHVGFNSVYESAYHGVPVVAVPLFADQFSNAKKVEQFGLGIVVHYKSVYADQLFKREATRISRLMQDKPQTPLETTCDWIEYVLRHGGARHLRAQVFNIPWYQYYLLDVIAFLVAIVTLVVMVIRLTCRCLCWFCCNKCGRAKAKRDAGFSFVSSGSHYFVIRNTLEELASRGQEIKNVAMVVSSDRQSKRGDKIPHKKFQVPFKPGFIEETLIRPALEGNKHMIGWNAYKLHLTMCESLLNSTELLQELKDFDLIVYDSFGPCAVLLSDLLRLPKVAISITPPNNPFSIFHMVPMPLSYVPIHQSGYSSNMTFIQRAVNVVSYCLMQALFEILYVRSCDALMAKFNISAERSFRESFGNAELVIFLADFAMEYPQPLLPGNIMVGPITVKKPKPLPSDFEEFIRDLGGHGFIVVSFGSYVESVLNKEKLDMLATVFGKLKQRVLWRLKDYVPPSLSPNIKVVEWLPQNDLLGHKDIKAFVSHAGHNSVYESAYHGVPVVAVPLFADQFSNAKKVEQFGLGIAVDHETVDAHQLLKTIERVATDSRYKIKAVRISRLMQDKPRTPLETTCDWIEYVIRHGGGRHRRAQVFNIPWYQYYLLDVIAFLVAIVTLVVMMIRLTCRRICRMCCEKSRNKAKKE</sequence>
<feature type="transmembrane region" description="Helical" evidence="4">
    <location>
        <begin position="900"/>
        <end position="923"/>
    </location>
</feature>
<dbReference type="Pfam" id="PF00201">
    <property type="entry name" value="UDPGT"/>
    <property type="match status" value="2"/>
</dbReference>
<evidence type="ECO:0000313" key="6">
    <source>
        <dbReference type="Proteomes" id="UP001159427"/>
    </source>
</evidence>
<dbReference type="CDD" id="cd03784">
    <property type="entry name" value="GT1_Gtf-like"/>
    <property type="match status" value="2"/>
</dbReference>
<comment type="caution">
    <text evidence="5">The sequence shown here is derived from an EMBL/GenBank/DDBJ whole genome shotgun (WGS) entry which is preliminary data.</text>
</comment>
<dbReference type="InterPro" id="IPR002213">
    <property type="entry name" value="UDP_glucos_trans"/>
</dbReference>
<dbReference type="Proteomes" id="UP001159427">
    <property type="component" value="Unassembled WGS sequence"/>
</dbReference>
<feature type="transmembrane region" description="Helical" evidence="4">
    <location>
        <begin position="411"/>
        <end position="432"/>
    </location>
</feature>
<keyword evidence="6" id="KW-1185">Reference proteome</keyword>
<gene>
    <name evidence="5" type="ORF">PEVE_00026383</name>
</gene>
<name>A0ABN8SS81_9CNID</name>
<keyword evidence="4" id="KW-0472">Membrane</keyword>
<keyword evidence="4" id="KW-1133">Transmembrane helix</keyword>
<keyword evidence="4" id="KW-0812">Transmembrane</keyword>
<comment type="similarity">
    <text evidence="1">Belongs to the UDP-glycosyltransferase family.</text>
</comment>
<evidence type="ECO:0000313" key="5">
    <source>
        <dbReference type="EMBL" id="CAH3193731.1"/>
    </source>
</evidence>
<dbReference type="Gene3D" id="3.40.50.2000">
    <property type="entry name" value="Glycogen Phosphorylase B"/>
    <property type="match status" value="2"/>
</dbReference>
<evidence type="ECO:0000256" key="2">
    <source>
        <dbReference type="ARBA" id="ARBA00022676"/>
    </source>
</evidence>
<accession>A0ABN8SS81</accession>
<proteinExistence type="inferred from homology"/>
<evidence type="ECO:0008006" key="7">
    <source>
        <dbReference type="Google" id="ProtNLM"/>
    </source>
</evidence>
<protein>
    <recommendedName>
        <fullName evidence="7">UDP-glycosyltransferases domain-containing protein</fullName>
    </recommendedName>
</protein>
<dbReference type="PROSITE" id="PS00375">
    <property type="entry name" value="UDPGT"/>
    <property type="match status" value="1"/>
</dbReference>
<dbReference type="SUPFAM" id="SSF53756">
    <property type="entry name" value="UDP-Glycosyltransferase/glycogen phosphorylase"/>
    <property type="match status" value="2"/>
</dbReference>
<feature type="non-terminal residue" evidence="5">
    <location>
        <position position="1"/>
    </location>
</feature>
<dbReference type="InterPro" id="IPR050271">
    <property type="entry name" value="UDP-glycosyltransferase"/>
</dbReference>
<evidence type="ECO:0000256" key="4">
    <source>
        <dbReference type="SAM" id="Phobius"/>
    </source>
</evidence>
<dbReference type="InterPro" id="IPR035595">
    <property type="entry name" value="UDP_glycos_trans_CS"/>
</dbReference>
<dbReference type="PANTHER" id="PTHR48043">
    <property type="entry name" value="EG:EG0003.4 PROTEIN-RELATED"/>
    <property type="match status" value="1"/>
</dbReference>
<keyword evidence="2" id="KW-0328">Glycosyltransferase</keyword>